<comment type="function">
    <text evidence="1">Translation factor that promotes translation elongation and termination, particularly upon ribosome stalling at specific amino acid sequence contexts. Binds between the exit (E) and peptidyl (P) site of the ribosome and promotes rescue of stalled ribosome: specifically required for efficient translation of polyproline-containing peptides as well as other motifs that stall the ribosome. Acts as a ribosome quality control (RQC) cofactor by joining the RQC complex to facilitate peptidyl transfer during CAT tailing step.</text>
</comment>
<name>A0A5N6LZW5_9ASTR</name>
<gene>
    <name evidence="3" type="ORF">E3N88_35059</name>
</gene>
<protein>
    <recommendedName>
        <fullName evidence="2">Translation initiation factor 5A-like N-terminal domain-containing protein</fullName>
    </recommendedName>
</protein>
<dbReference type="InterPro" id="IPR014722">
    <property type="entry name" value="Rib_uL2_dom2"/>
</dbReference>
<dbReference type="InterPro" id="IPR048670">
    <property type="entry name" value="IF5A-like_N"/>
</dbReference>
<dbReference type="InterPro" id="IPR001884">
    <property type="entry name" value="IF5A-like"/>
</dbReference>
<dbReference type="Pfam" id="PF21485">
    <property type="entry name" value="IF5A-like_N"/>
    <property type="match status" value="1"/>
</dbReference>
<dbReference type="GO" id="GO:0003746">
    <property type="term" value="F:translation elongation factor activity"/>
    <property type="evidence" value="ECO:0007669"/>
    <property type="project" value="InterPro"/>
</dbReference>
<comment type="caution">
    <text evidence="3">The sequence shown here is derived from an EMBL/GenBank/DDBJ whole genome shotgun (WGS) entry which is preliminary data.</text>
</comment>
<dbReference type="EMBL" id="SZYD01000017">
    <property type="protein sequence ID" value="KAD3067179.1"/>
    <property type="molecule type" value="Genomic_DNA"/>
</dbReference>
<evidence type="ECO:0000313" key="4">
    <source>
        <dbReference type="Proteomes" id="UP000326396"/>
    </source>
</evidence>
<accession>A0A5N6LZW5</accession>
<evidence type="ECO:0000313" key="3">
    <source>
        <dbReference type="EMBL" id="KAD3067179.1"/>
    </source>
</evidence>
<dbReference type="Proteomes" id="UP000326396">
    <property type="component" value="Linkage Group LG7"/>
</dbReference>
<dbReference type="PANTHER" id="PTHR11673">
    <property type="entry name" value="TRANSLATION INITIATION FACTOR 5A FAMILY MEMBER"/>
    <property type="match status" value="1"/>
</dbReference>
<evidence type="ECO:0000259" key="2">
    <source>
        <dbReference type="Pfam" id="PF21485"/>
    </source>
</evidence>
<organism evidence="3 4">
    <name type="scientific">Mikania micrantha</name>
    <name type="common">bitter vine</name>
    <dbReference type="NCBI Taxonomy" id="192012"/>
    <lineage>
        <taxon>Eukaryota</taxon>
        <taxon>Viridiplantae</taxon>
        <taxon>Streptophyta</taxon>
        <taxon>Embryophyta</taxon>
        <taxon>Tracheophyta</taxon>
        <taxon>Spermatophyta</taxon>
        <taxon>Magnoliopsida</taxon>
        <taxon>eudicotyledons</taxon>
        <taxon>Gunneridae</taxon>
        <taxon>Pentapetalae</taxon>
        <taxon>asterids</taxon>
        <taxon>campanulids</taxon>
        <taxon>Asterales</taxon>
        <taxon>Asteraceae</taxon>
        <taxon>Asteroideae</taxon>
        <taxon>Heliantheae alliance</taxon>
        <taxon>Eupatorieae</taxon>
        <taxon>Mikania</taxon>
    </lineage>
</organism>
<feature type="domain" description="Translation initiation factor 5A-like N-terminal" evidence="2">
    <location>
        <begin position="5"/>
        <end position="35"/>
    </location>
</feature>
<dbReference type="OrthoDB" id="9975114at2759"/>
<dbReference type="InterPro" id="IPR008991">
    <property type="entry name" value="Translation_prot_SH3-like_sf"/>
</dbReference>
<dbReference type="GO" id="GO:0003723">
    <property type="term" value="F:RNA binding"/>
    <property type="evidence" value="ECO:0007669"/>
    <property type="project" value="InterPro"/>
</dbReference>
<keyword evidence="4" id="KW-1185">Reference proteome</keyword>
<dbReference type="GO" id="GO:0045901">
    <property type="term" value="P:positive regulation of translational elongation"/>
    <property type="evidence" value="ECO:0007669"/>
    <property type="project" value="InterPro"/>
</dbReference>
<dbReference type="Gene3D" id="2.30.30.30">
    <property type="match status" value="1"/>
</dbReference>
<proteinExistence type="predicted"/>
<sequence>MPSLKVVEVPTSKTRKHGHAKWNFVAIDIFNGNKLIKDAFAEGKDLVTVMFAMGEDHRCGLKDSGSK</sequence>
<evidence type="ECO:0000256" key="1">
    <source>
        <dbReference type="ARBA" id="ARBA00045610"/>
    </source>
</evidence>
<reference evidence="3 4" key="1">
    <citation type="submission" date="2019-05" db="EMBL/GenBank/DDBJ databases">
        <title>Mikania micrantha, genome provides insights into the molecular mechanism of rapid growth.</title>
        <authorList>
            <person name="Liu B."/>
        </authorList>
    </citation>
    <scope>NUCLEOTIDE SEQUENCE [LARGE SCALE GENOMIC DNA]</scope>
    <source>
        <strain evidence="3">NLD-2019</strain>
        <tissue evidence="3">Leaf</tissue>
    </source>
</reference>
<dbReference type="SUPFAM" id="SSF50104">
    <property type="entry name" value="Translation proteins SH3-like domain"/>
    <property type="match status" value="1"/>
</dbReference>
<dbReference type="GO" id="GO:0043022">
    <property type="term" value="F:ribosome binding"/>
    <property type="evidence" value="ECO:0007669"/>
    <property type="project" value="InterPro"/>
</dbReference>
<dbReference type="AlphaFoldDB" id="A0A5N6LZW5"/>